<feature type="region of interest" description="Disordered" evidence="2">
    <location>
        <begin position="1"/>
        <end position="62"/>
    </location>
</feature>
<dbReference type="GO" id="GO:0006366">
    <property type="term" value="P:transcription by RNA polymerase II"/>
    <property type="evidence" value="ECO:0007669"/>
    <property type="project" value="InterPro"/>
</dbReference>
<dbReference type="InterPro" id="IPR013930">
    <property type="entry name" value="RPAP1_N"/>
</dbReference>
<feature type="domain" description="RPAP1 N-terminal" evidence="4">
    <location>
        <begin position="107"/>
        <end position="151"/>
    </location>
</feature>
<feature type="region of interest" description="Disordered" evidence="2">
    <location>
        <begin position="269"/>
        <end position="291"/>
    </location>
</feature>
<accession>A0A0J9XG13</accession>
<reference evidence="6" key="2">
    <citation type="journal article" date="2020" name="Front. Microbiol.">
        <title>Phenotypic and Genetic Characterization of the Cheese Ripening Yeast Geotrichum candidum.</title>
        <authorList>
            <person name="Perkins V."/>
            <person name="Vignola S."/>
            <person name="Lessard M.H."/>
            <person name="Plante P.L."/>
            <person name="Corbeil J."/>
            <person name="Dugat-Bony E."/>
            <person name="Frenette M."/>
            <person name="Labrie S."/>
        </authorList>
    </citation>
    <scope>NUCLEOTIDE SEQUENCE</scope>
    <source>
        <strain evidence="6">LMA-70</strain>
    </source>
</reference>
<evidence type="ECO:0000256" key="2">
    <source>
        <dbReference type="SAM" id="MobiDB-lite"/>
    </source>
</evidence>
<dbReference type="PANTHER" id="PTHR21483">
    <property type="entry name" value="RNA POLYMERASE II-ASSOCIATED PROTEIN 1"/>
    <property type="match status" value="1"/>
</dbReference>
<gene>
    <name evidence="5" type="ORF">BN980_GECA12s03156g</name>
    <name evidence="6" type="ORF">DV451_001794</name>
</gene>
<feature type="domain" description="RPAP1 C-terminal" evidence="3">
    <location>
        <begin position="340"/>
        <end position="407"/>
    </location>
</feature>
<evidence type="ECO:0000313" key="5">
    <source>
        <dbReference type="EMBL" id="CDO55842.1"/>
    </source>
</evidence>
<evidence type="ECO:0000313" key="7">
    <source>
        <dbReference type="Proteomes" id="UP000242525"/>
    </source>
</evidence>
<dbReference type="EMBL" id="CCBN010000012">
    <property type="protein sequence ID" value="CDO55842.1"/>
    <property type="molecule type" value="Genomic_DNA"/>
</dbReference>
<feature type="region of interest" description="Disordered" evidence="2">
    <location>
        <begin position="74"/>
        <end position="107"/>
    </location>
</feature>
<dbReference type="OrthoDB" id="348201at2759"/>
<evidence type="ECO:0000256" key="1">
    <source>
        <dbReference type="ARBA" id="ARBA00009953"/>
    </source>
</evidence>
<dbReference type="Proteomes" id="UP000242525">
    <property type="component" value="Unassembled WGS sequence"/>
</dbReference>
<dbReference type="Pfam" id="PF08620">
    <property type="entry name" value="RPAP1_C"/>
    <property type="match status" value="1"/>
</dbReference>
<comment type="similarity">
    <text evidence="1">Belongs to the RPAP1 family.</text>
</comment>
<dbReference type="Pfam" id="PF08621">
    <property type="entry name" value="RPAP1_N"/>
    <property type="match status" value="1"/>
</dbReference>
<dbReference type="EMBL" id="QQZK01000029">
    <property type="protein sequence ID" value="KAF5102501.1"/>
    <property type="molecule type" value="Genomic_DNA"/>
</dbReference>
<dbReference type="InterPro" id="IPR039913">
    <property type="entry name" value="RPAP1/Rba50"/>
</dbReference>
<organism evidence="5 7">
    <name type="scientific">Geotrichum candidum</name>
    <name type="common">Oospora lactis</name>
    <name type="synonym">Dipodascus geotrichum</name>
    <dbReference type="NCBI Taxonomy" id="1173061"/>
    <lineage>
        <taxon>Eukaryota</taxon>
        <taxon>Fungi</taxon>
        <taxon>Dikarya</taxon>
        <taxon>Ascomycota</taxon>
        <taxon>Saccharomycotina</taxon>
        <taxon>Dipodascomycetes</taxon>
        <taxon>Dipodascales</taxon>
        <taxon>Dipodascaceae</taxon>
        <taxon>Geotrichum</taxon>
    </lineage>
</organism>
<dbReference type="InterPro" id="IPR013929">
    <property type="entry name" value="RPAP1_C"/>
</dbReference>
<evidence type="ECO:0000259" key="4">
    <source>
        <dbReference type="Pfam" id="PF08621"/>
    </source>
</evidence>
<comment type="caution">
    <text evidence="5">The sequence shown here is derived from an EMBL/GenBank/DDBJ whole genome shotgun (WGS) entry which is preliminary data.</text>
</comment>
<dbReference type="PANTHER" id="PTHR21483:SF18">
    <property type="entry name" value="RNA POLYMERASE II-ASSOCIATED PROTEIN 1"/>
    <property type="match status" value="1"/>
</dbReference>
<name>A0A0J9XG13_GEOCN</name>
<dbReference type="Proteomes" id="UP000750522">
    <property type="component" value="Unassembled WGS sequence"/>
</dbReference>
<sequence length="481" mass="52201">MDGMISDIIEREDVGVIEPPQPPVAPPTTARTSKFADWRTRQRSTPRPGAMAKTADEASVVDSGNSKIAQALRQAKAKPGSRRAPTATAASATANSRPDADEFTDSEKIHIENLERLSQMTEAEIEREREAILGSMDVNVLRNLLKRAEMKENGDDNYFAPEDEQEQERMQRAMRTPVAPGAQGTAAPTAAAAAVTSGQAHAKPPKVVSARGTGAAANARAGSKVQTHLERGEFSIADVGVEGLETHSERYPSFEELQRIDDELNATGQAPLPPSNVHFPKDPTNTTDDLNPDDPEFFKQLHDKYYPDLSAEPEKMAWMTEQTSVEDIDAVLPDSMLPSELRFDFKGKLISPRRGLAIPVTEGLHHHGDAPAVAGYTIPELAHLARSTAHSQRCMAIQTLGRILYRLGHKGPADSAGTSGRQQGYGPEITPALWGLVDEARVVDSLQEAADEKRTKSMSVRAYAVEALWLWNKGGSGRPAV</sequence>
<dbReference type="STRING" id="1173061.A0A0J9XG13"/>
<evidence type="ECO:0000313" key="6">
    <source>
        <dbReference type="EMBL" id="KAF5102501.1"/>
    </source>
</evidence>
<proteinExistence type="inferred from homology"/>
<reference evidence="6" key="3">
    <citation type="submission" date="2020-01" db="EMBL/GenBank/DDBJ databases">
        <authorList>
            <person name="Perkins V."/>
            <person name="Lessard M.-H."/>
            <person name="Dugat-Bony E."/>
            <person name="Frenette M."/>
            <person name="Labrie S."/>
        </authorList>
    </citation>
    <scope>NUCLEOTIDE SEQUENCE</scope>
    <source>
        <strain evidence="6">LMA-70</strain>
    </source>
</reference>
<keyword evidence="7" id="KW-1185">Reference proteome</keyword>
<protein>
    <submittedName>
        <fullName evidence="5">Similar to Saccharomyces cerevisiae YDR527W RBA50 Protein involved in transcription</fullName>
    </submittedName>
</protein>
<feature type="compositionally biased region" description="Low complexity" evidence="2">
    <location>
        <begin position="82"/>
        <end position="97"/>
    </location>
</feature>
<dbReference type="AlphaFoldDB" id="A0A0J9XG13"/>
<reference evidence="5 7" key="1">
    <citation type="submission" date="2014-03" db="EMBL/GenBank/DDBJ databases">
        <authorList>
            <person name="Casaregola S."/>
        </authorList>
    </citation>
    <scope>NUCLEOTIDE SEQUENCE [LARGE SCALE GENOMIC DNA]</scope>
    <source>
        <strain evidence="5 7">CLIB 918</strain>
    </source>
</reference>
<evidence type="ECO:0000259" key="3">
    <source>
        <dbReference type="Pfam" id="PF08620"/>
    </source>
</evidence>